<dbReference type="EMBL" id="BDGG01000009">
    <property type="protein sequence ID" value="GAV03273.1"/>
    <property type="molecule type" value="Genomic_DNA"/>
</dbReference>
<evidence type="ECO:0000313" key="1">
    <source>
        <dbReference type="EMBL" id="GAV03273.1"/>
    </source>
</evidence>
<gene>
    <name evidence="1" type="primary">RvY_13721-1</name>
    <name evidence="1" type="synonym">RvY_13721.1</name>
    <name evidence="1" type="ORF">RvY_13721</name>
</gene>
<accession>A0A1D1VSX3</accession>
<keyword evidence="2" id="KW-1185">Reference proteome</keyword>
<dbReference type="AlphaFoldDB" id="A0A1D1VSX3"/>
<proteinExistence type="predicted"/>
<reference evidence="1 2" key="1">
    <citation type="journal article" date="2016" name="Nat. Commun.">
        <title>Extremotolerant tardigrade genome and improved radiotolerance of human cultured cells by tardigrade-unique protein.</title>
        <authorList>
            <person name="Hashimoto T."/>
            <person name="Horikawa D.D."/>
            <person name="Saito Y."/>
            <person name="Kuwahara H."/>
            <person name="Kozuka-Hata H."/>
            <person name="Shin-I T."/>
            <person name="Minakuchi Y."/>
            <person name="Ohishi K."/>
            <person name="Motoyama A."/>
            <person name="Aizu T."/>
            <person name="Enomoto A."/>
            <person name="Kondo K."/>
            <person name="Tanaka S."/>
            <person name="Hara Y."/>
            <person name="Koshikawa S."/>
            <person name="Sagara H."/>
            <person name="Miura T."/>
            <person name="Yokobori S."/>
            <person name="Miyagawa K."/>
            <person name="Suzuki Y."/>
            <person name="Kubo T."/>
            <person name="Oyama M."/>
            <person name="Kohara Y."/>
            <person name="Fujiyama A."/>
            <person name="Arakawa K."/>
            <person name="Katayama T."/>
            <person name="Toyoda A."/>
            <person name="Kunieda T."/>
        </authorList>
    </citation>
    <scope>NUCLEOTIDE SEQUENCE [LARGE SCALE GENOMIC DNA]</scope>
    <source>
        <strain evidence="1 2">YOKOZUNA-1</strain>
    </source>
</reference>
<organism evidence="1 2">
    <name type="scientific">Ramazzottius varieornatus</name>
    <name type="common">Water bear</name>
    <name type="synonym">Tardigrade</name>
    <dbReference type="NCBI Taxonomy" id="947166"/>
    <lineage>
        <taxon>Eukaryota</taxon>
        <taxon>Metazoa</taxon>
        <taxon>Ecdysozoa</taxon>
        <taxon>Tardigrada</taxon>
        <taxon>Eutardigrada</taxon>
        <taxon>Parachela</taxon>
        <taxon>Hypsibioidea</taxon>
        <taxon>Ramazzottiidae</taxon>
        <taxon>Ramazzottius</taxon>
    </lineage>
</organism>
<protein>
    <submittedName>
        <fullName evidence="1">Uncharacterized protein</fullName>
    </submittedName>
</protein>
<dbReference type="Proteomes" id="UP000186922">
    <property type="component" value="Unassembled WGS sequence"/>
</dbReference>
<name>A0A1D1VSX3_RAMVA</name>
<feature type="non-terminal residue" evidence="1">
    <location>
        <position position="1"/>
    </location>
</feature>
<evidence type="ECO:0000313" key="2">
    <source>
        <dbReference type="Proteomes" id="UP000186922"/>
    </source>
</evidence>
<sequence>LERASFWCYGDFRGQHDFSRQRGFPVKSQISDENVDCISDLNTKFLFPISTDNLVDKWSSFKTINGFLEFNSTVGMCANLSGHASKVSLASTSQVKLAQRKLVSRNRSSSQKRQN</sequence>
<comment type="caution">
    <text evidence="1">The sequence shown here is derived from an EMBL/GenBank/DDBJ whole genome shotgun (WGS) entry which is preliminary data.</text>
</comment>